<evidence type="ECO:0000256" key="5">
    <source>
        <dbReference type="ARBA" id="ARBA00022692"/>
    </source>
</evidence>
<gene>
    <name evidence="9" type="ORF">ENN98_03210</name>
</gene>
<keyword evidence="6 8" id="KW-1133">Transmembrane helix</keyword>
<organism evidence="9">
    <name type="scientific">Desulfurivibrio alkaliphilus</name>
    <dbReference type="NCBI Taxonomy" id="427923"/>
    <lineage>
        <taxon>Bacteria</taxon>
        <taxon>Pseudomonadati</taxon>
        <taxon>Thermodesulfobacteriota</taxon>
        <taxon>Desulfobulbia</taxon>
        <taxon>Desulfobulbales</taxon>
        <taxon>Desulfobulbaceae</taxon>
        <taxon>Desulfurivibrio</taxon>
    </lineage>
</organism>
<evidence type="ECO:0000256" key="7">
    <source>
        <dbReference type="ARBA" id="ARBA00023136"/>
    </source>
</evidence>
<evidence type="ECO:0000256" key="3">
    <source>
        <dbReference type="ARBA" id="ARBA00022448"/>
    </source>
</evidence>
<keyword evidence="5 8" id="KW-0812">Transmembrane</keyword>
<keyword evidence="4" id="KW-1003">Cell membrane</keyword>
<comment type="subcellular location">
    <subcellularLocation>
        <location evidence="1">Cell membrane</location>
        <topology evidence="1">Multi-pass membrane protein</topology>
    </subcellularLocation>
</comment>
<proteinExistence type="inferred from homology"/>
<feature type="transmembrane region" description="Helical" evidence="8">
    <location>
        <begin position="147"/>
        <end position="176"/>
    </location>
</feature>
<dbReference type="Pfam" id="PF01594">
    <property type="entry name" value="AI-2E_transport"/>
    <property type="match status" value="1"/>
</dbReference>
<protein>
    <submittedName>
        <fullName evidence="9">AI-2E family transporter</fullName>
    </submittedName>
</protein>
<dbReference type="PANTHER" id="PTHR21716">
    <property type="entry name" value="TRANSMEMBRANE PROTEIN"/>
    <property type="match status" value="1"/>
</dbReference>
<accession>A0A7C2TKE2</accession>
<dbReference type="InterPro" id="IPR002549">
    <property type="entry name" value="AI-2E-like"/>
</dbReference>
<feature type="transmembrane region" description="Helical" evidence="8">
    <location>
        <begin position="64"/>
        <end position="89"/>
    </location>
</feature>
<evidence type="ECO:0000313" key="9">
    <source>
        <dbReference type="EMBL" id="HET97701.1"/>
    </source>
</evidence>
<feature type="transmembrane region" description="Helical" evidence="8">
    <location>
        <begin position="240"/>
        <end position="262"/>
    </location>
</feature>
<evidence type="ECO:0000256" key="2">
    <source>
        <dbReference type="ARBA" id="ARBA00009773"/>
    </source>
</evidence>
<keyword evidence="3" id="KW-0813">Transport</keyword>
<feature type="transmembrane region" description="Helical" evidence="8">
    <location>
        <begin position="216"/>
        <end position="233"/>
    </location>
</feature>
<name>A0A7C2TKE2_9BACT</name>
<dbReference type="GO" id="GO:0055085">
    <property type="term" value="P:transmembrane transport"/>
    <property type="evidence" value="ECO:0007669"/>
    <property type="project" value="TreeGrafter"/>
</dbReference>
<dbReference type="AlphaFoldDB" id="A0A7C2TKE2"/>
<comment type="similarity">
    <text evidence="2">Belongs to the autoinducer-2 exporter (AI-2E) (TC 2.A.86) family.</text>
</comment>
<sequence length="351" mass="39337">MLAMLRLWHRRYFSDPQAIILTFLLLLGFAVMLFFGRMLAPLLTAIIIAYLLEGPIAWMEKRGIGRIIGVSLVLLLFCLFVLIGSLAVFPRLWSQVGELVRELPLYLTQGQQALLNLPERYPIITEEQVRELVGALRAQVGNLGQRVLAISLASVTNVITLLVYLVLVPFLVFFLLKDKELILGWISLRLPKERRVASDLWRDLDLQMGNYVRGKFWEILIVGAVAYLCFVLFRVEYALLLATLTGLSVLIPYVGAVVVTLPVALIGYFQWGLGSDLAWLLLAYAVIQGLDGNVLNPLLFARVVNLHPVAIIVAILIFGGLWGFWGIFFAIPLATLVNAVLISWPRTPEEK</sequence>
<evidence type="ECO:0000256" key="4">
    <source>
        <dbReference type="ARBA" id="ARBA00022475"/>
    </source>
</evidence>
<evidence type="ECO:0000256" key="8">
    <source>
        <dbReference type="SAM" id="Phobius"/>
    </source>
</evidence>
<dbReference type="Proteomes" id="UP000885986">
    <property type="component" value="Unassembled WGS sequence"/>
</dbReference>
<comment type="caution">
    <text evidence="9">The sequence shown here is derived from an EMBL/GenBank/DDBJ whole genome shotgun (WGS) entry which is preliminary data.</text>
</comment>
<keyword evidence="7 8" id="KW-0472">Membrane</keyword>
<reference evidence="9" key="1">
    <citation type="journal article" date="2020" name="mSystems">
        <title>Genome- and Community-Level Interaction Insights into Carbon Utilization and Element Cycling Functions of Hydrothermarchaeota in Hydrothermal Sediment.</title>
        <authorList>
            <person name="Zhou Z."/>
            <person name="Liu Y."/>
            <person name="Xu W."/>
            <person name="Pan J."/>
            <person name="Luo Z.H."/>
            <person name="Li M."/>
        </authorList>
    </citation>
    <scope>NUCLEOTIDE SEQUENCE [LARGE SCALE GENOMIC DNA]</scope>
    <source>
        <strain evidence="9">SpSt-1224</strain>
    </source>
</reference>
<evidence type="ECO:0000256" key="6">
    <source>
        <dbReference type="ARBA" id="ARBA00022989"/>
    </source>
</evidence>
<feature type="transmembrane region" description="Helical" evidence="8">
    <location>
        <begin position="21"/>
        <end position="52"/>
    </location>
</feature>
<dbReference type="PANTHER" id="PTHR21716:SF53">
    <property type="entry name" value="PERMEASE PERM-RELATED"/>
    <property type="match status" value="1"/>
</dbReference>
<dbReference type="GO" id="GO:0005886">
    <property type="term" value="C:plasma membrane"/>
    <property type="evidence" value="ECO:0007669"/>
    <property type="project" value="UniProtKB-SubCell"/>
</dbReference>
<evidence type="ECO:0000256" key="1">
    <source>
        <dbReference type="ARBA" id="ARBA00004651"/>
    </source>
</evidence>
<dbReference type="EMBL" id="DSDS01000072">
    <property type="protein sequence ID" value="HET97701.1"/>
    <property type="molecule type" value="Genomic_DNA"/>
</dbReference>